<evidence type="ECO:0000313" key="7">
    <source>
        <dbReference type="Proteomes" id="UP000310597"/>
    </source>
</evidence>
<proteinExistence type="inferred from homology"/>
<keyword evidence="4 6" id="KW-0067">ATP-binding</keyword>
<dbReference type="PANTHER" id="PTHR42788">
    <property type="entry name" value="TAURINE IMPORT ATP-BINDING PROTEIN-RELATED"/>
    <property type="match status" value="1"/>
</dbReference>
<name>A0A4U1JPE4_RHOCA</name>
<dbReference type="EMBL" id="SWJZ01000077">
    <property type="protein sequence ID" value="TKD15647.1"/>
    <property type="molecule type" value="Genomic_DNA"/>
</dbReference>
<organism evidence="6 7">
    <name type="scientific">Rhodobacter capsulatus</name>
    <name type="common">Rhodopseudomonas capsulata</name>
    <dbReference type="NCBI Taxonomy" id="1061"/>
    <lineage>
        <taxon>Bacteria</taxon>
        <taxon>Pseudomonadati</taxon>
        <taxon>Pseudomonadota</taxon>
        <taxon>Alphaproteobacteria</taxon>
        <taxon>Rhodobacterales</taxon>
        <taxon>Rhodobacter group</taxon>
        <taxon>Rhodobacter</taxon>
    </lineage>
</organism>
<comment type="similarity">
    <text evidence="1">Belongs to the ABC transporter superfamily.</text>
</comment>
<evidence type="ECO:0000256" key="2">
    <source>
        <dbReference type="ARBA" id="ARBA00022448"/>
    </source>
</evidence>
<dbReference type="PROSITE" id="PS00211">
    <property type="entry name" value="ABC_TRANSPORTER_1"/>
    <property type="match status" value="1"/>
</dbReference>
<dbReference type="SUPFAM" id="SSF52540">
    <property type="entry name" value="P-loop containing nucleoside triphosphate hydrolases"/>
    <property type="match status" value="1"/>
</dbReference>
<dbReference type="InterPro" id="IPR027417">
    <property type="entry name" value="P-loop_NTPase"/>
</dbReference>
<dbReference type="InterPro" id="IPR017871">
    <property type="entry name" value="ABC_transporter-like_CS"/>
</dbReference>
<evidence type="ECO:0000256" key="1">
    <source>
        <dbReference type="ARBA" id="ARBA00005417"/>
    </source>
</evidence>
<dbReference type="GO" id="GO:0016887">
    <property type="term" value="F:ATP hydrolysis activity"/>
    <property type="evidence" value="ECO:0007669"/>
    <property type="project" value="InterPro"/>
</dbReference>
<dbReference type="SMART" id="SM00382">
    <property type="entry name" value="AAA"/>
    <property type="match status" value="1"/>
</dbReference>
<evidence type="ECO:0000259" key="5">
    <source>
        <dbReference type="PROSITE" id="PS50893"/>
    </source>
</evidence>
<dbReference type="Pfam" id="PF00005">
    <property type="entry name" value="ABC_tran"/>
    <property type="match status" value="1"/>
</dbReference>
<keyword evidence="2" id="KW-0813">Transport</keyword>
<dbReference type="InterPro" id="IPR003439">
    <property type="entry name" value="ABC_transporter-like_ATP-bd"/>
</dbReference>
<dbReference type="OrthoDB" id="9802264at2"/>
<dbReference type="RefSeq" id="WP_136908378.1">
    <property type="nucleotide sequence ID" value="NZ_SWJZ01000077.1"/>
</dbReference>
<evidence type="ECO:0000313" key="6">
    <source>
        <dbReference type="EMBL" id="TKD15647.1"/>
    </source>
</evidence>
<accession>A0A4U1JPE4</accession>
<feature type="domain" description="ABC transporter" evidence="5">
    <location>
        <begin position="6"/>
        <end position="227"/>
    </location>
</feature>
<gene>
    <name evidence="6" type="ORF">FBT96_16040</name>
</gene>
<protein>
    <submittedName>
        <fullName evidence="6">ATP-binding cassette domain-containing protein</fullName>
    </submittedName>
</protein>
<evidence type="ECO:0000256" key="4">
    <source>
        <dbReference type="ARBA" id="ARBA00022840"/>
    </source>
</evidence>
<dbReference type="PANTHER" id="PTHR42788:SF19">
    <property type="entry name" value="ALIPHATIC SULFONATES IMPORT ATP-BINDING PROTEIN SSUB 2"/>
    <property type="match status" value="1"/>
</dbReference>
<keyword evidence="3" id="KW-0547">Nucleotide-binding</keyword>
<dbReference type="Gene3D" id="3.40.50.300">
    <property type="entry name" value="P-loop containing nucleotide triphosphate hydrolases"/>
    <property type="match status" value="1"/>
</dbReference>
<dbReference type="GO" id="GO:0005524">
    <property type="term" value="F:ATP binding"/>
    <property type="evidence" value="ECO:0007669"/>
    <property type="project" value="UniProtKB-KW"/>
</dbReference>
<dbReference type="Proteomes" id="UP000310597">
    <property type="component" value="Unassembled WGS sequence"/>
</dbReference>
<sequence length="251" mass="26952">MSDPALRLSAVSHVFLGREVVSKVDLLVGRSEVVALVGPSGCGKSTLVHLAAGLLVPRSGRVARGYARHGMVFQEPRLLPWADALENIAFAARLAGGGRKPAREAARAAAARVHFAAEDLGKYPLELSGGMRQRIAIARALVAEPDFLYFDEPFTALDVALKRRMQDLVIAAGASAGLAALFVTHDLSEAARIAHRIAVMHPTGQGIAGLRAVPGQPGSRTDAEIFDLTRHWQTSDPLFRHIHDVDERRIA</sequence>
<dbReference type="AlphaFoldDB" id="A0A4U1JPE4"/>
<reference evidence="6 7" key="1">
    <citation type="submission" date="2019-04" db="EMBL/GenBank/DDBJ databases">
        <title>Draft Whole-Genome sequence of the purple photosynthetic bacterium Rhodobacter capsulatus SP108 with an indigenous class A beta-lactamase.</title>
        <authorList>
            <person name="Robertson S."/>
            <person name="Meyer T.E."/>
            <person name="Kyndt J.A."/>
        </authorList>
    </citation>
    <scope>NUCLEOTIDE SEQUENCE [LARGE SCALE GENOMIC DNA]</scope>
    <source>
        <strain evidence="6 7">SP108</strain>
    </source>
</reference>
<dbReference type="PROSITE" id="PS50893">
    <property type="entry name" value="ABC_TRANSPORTER_2"/>
    <property type="match status" value="1"/>
</dbReference>
<dbReference type="InterPro" id="IPR050166">
    <property type="entry name" value="ABC_transporter_ATP-bind"/>
</dbReference>
<dbReference type="InterPro" id="IPR003593">
    <property type="entry name" value="AAA+_ATPase"/>
</dbReference>
<evidence type="ECO:0000256" key="3">
    <source>
        <dbReference type="ARBA" id="ARBA00022741"/>
    </source>
</evidence>
<comment type="caution">
    <text evidence="6">The sequence shown here is derived from an EMBL/GenBank/DDBJ whole genome shotgun (WGS) entry which is preliminary data.</text>
</comment>